<dbReference type="AlphaFoldDB" id="A0A2T9XZH3"/>
<keyword evidence="3" id="KW-0067">ATP-binding</keyword>
<evidence type="ECO:0000259" key="4">
    <source>
        <dbReference type="SMART" id="SM00382"/>
    </source>
</evidence>
<evidence type="ECO:0000256" key="1">
    <source>
        <dbReference type="ARBA" id="ARBA00006914"/>
    </source>
</evidence>
<evidence type="ECO:0000313" key="5">
    <source>
        <dbReference type="EMBL" id="PVU85465.1"/>
    </source>
</evidence>
<dbReference type="InterPro" id="IPR003959">
    <property type="entry name" value="ATPase_AAA_core"/>
</dbReference>
<dbReference type="Pfam" id="PF17862">
    <property type="entry name" value="AAA_lid_3"/>
    <property type="match status" value="1"/>
</dbReference>
<evidence type="ECO:0000256" key="2">
    <source>
        <dbReference type="ARBA" id="ARBA00022741"/>
    </source>
</evidence>
<dbReference type="SMART" id="SM00382">
    <property type="entry name" value="AAA"/>
    <property type="match status" value="1"/>
</dbReference>
<dbReference type="InterPro" id="IPR041569">
    <property type="entry name" value="AAA_lid_3"/>
</dbReference>
<dbReference type="SUPFAM" id="SSF52540">
    <property type="entry name" value="P-loop containing nucleoside triphosphate hydrolases"/>
    <property type="match status" value="2"/>
</dbReference>
<dbReference type="PANTHER" id="PTHR23077:SF171">
    <property type="entry name" value="NUCLEAR VALOSIN-CONTAINING PROTEIN-LIKE"/>
    <property type="match status" value="1"/>
</dbReference>
<evidence type="ECO:0000256" key="3">
    <source>
        <dbReference type="ARBA" id="ARBA00022840"/>
    </source>
</evidence>
<dbReference type="GO" id="GO:0016887">
    <property type="term" value="F:ATP hydrolysis activity"/>
    <property type="evidence" value="ECO:0007669"/>
    <property type="project" value="InterPro"/>
</dbReference>
<protein>
    <recommendedName>
        <fullName evidence="4">AAA+ ATPase domain-containing protein</fullName>
    </recommendedName>
</protein>
<dbReference type="Pfam" id="PF00004">
    <property type="entry name" value="AAA"/>
    <property type="match status" value="2"/>
</dbReference>
<comment type="caution">
    <text evidence="5">The sequence shown here is derived from an EMBL/GenBank/DDBJ whole genome shotgun (WGS) entry which is preliminary data.</text>
</comment>
<dbReference type="Gene3D" id="1.10.8.60">
    <property type="match status" value="2"/>
</dbReference>
<dbReference type="PANTHER" id="PTHR23077">
    <property type="entry name" value="AAA-FAMILY ATPASE"/>
    <property type="match status" value="1"/>
</dbReference>
<evidence type="ECO:0000313" key="6">
    <source>
        <dbReference type="Proteomes" id="UP000245699"/>
    </source>
</evidence>
<name>A0A2T9XZH3_9FUNG</name>
<dbReference type="Gene3D" id="3.40.50.300">
    <property type="entry name" value="P-loop containing nucleotide triphosphate hydrolases"/>
    <property type="match status" value="3"/>
</dbReference>
<dbReference type="Proteomes" id="UP000245699">
    <property type="component" value="Unassembled WGS sequence"/>
</dbReference>
<dbReference type="GO" id="GO:0005524">
    <property type="term" value="F:ATP binding"/>
    <property type="evidence" value="ECO:0007669"/>
    <property type="project" value="UniProtKB-KW"/>
</dbReference>
<dbReference type="InterPro" id="IPR027417">
    <property type="entry name" value="P-loop_NTPase"/>
</dbReference>
<organism evidence="5 6">
    <name type="scientific">Furculomyces boomerangus</name>
    <dbReference type="NCBI Taxonomy" id="61424"/>
    <lineage>
        <taxon>Eukaryota</taxon>
        <taxon>Fungi</taxon>
        <taxon>Fungi incertae sedis</taxon>
        <taxon>Zoopagomycota</taxon>
        <taxon>Kickxellomycotina</taxon>
        <taxon>Harpellomycetes</taxon>
        <taxon>Harpellales</taxon>
        <taxon>Harpellaceae</taxon>
        <taxon>Furculomyces</taxon>
    </lineage>
</organism>
<proteinExistence type="inferred from homology"/>
<dbReference type="EMBL" id="MBFT01001082">
    <property type="protein sequence ID" value="PVU85465.1"/>
    <property type="molecule type" value="Genomic_DNA"/>
</dbReference>
<dbReference type="InterPro" id="IPR050168">
    <property type="entry name" value="AAA_ATPase_domain"/>
</dbReference>
<keyword evidence="2" id="KW-0547">Nucleotide-binding</keyword>
<gene>
    <name evidence="5" type="ORF">BB559_006993</name>
</gene>
<dbReference type="OrthoDB" id="27435at2759"/>
<reference evidence="5 6" key="1">
    <citation type="journal article" date="2018" name="MBio">
        <title>Comparative Genomics Reveals the Core Gene Toolbox for the Fungus-Insect Symbiosis.</title>
        <authorList>
            <person name="Wang Y."/>
            <person name="Stata M."/>
            <person name="Wang W."/>
            <person name="Stajich J.E."/>
            <person name="White M.M."/>
            <person name="Moncalvo J.M."/>
        </authorList>
    </citation>
    <scope>NUCLEOTIDE SEQUENCE [LARGE SCALE GENOMIC DNA]</scope>
    <source>
        <strain evidence="5 6">AUS-77-4</strain>
    </source>
</reference>
<sequence>MLKEKIINDCCLEIGGAKQHITEIVDLLSDFQLFNNKLLNPTTIEHPNKNINLTHLIPPKGCLLTGESGCGKSIIAAKIAGNGFVNGTFHSSNFFQPIVVGKGEKMLVEAFDSTVPKILVLENIDLFCGYGKVESQLLDLLIYLIDSSKTVFILATTNKPSSISKKLLGSQRLDTIINISTSSFDQRKEILEIQTKDFRIPEPQKNNLIDKIAFESRGFSPSDLKNLCLNAFLEFTKDKSTDSSINSLLEKNVCEKHFDLALKYTKPASLLEYEGRVPQVFFSDIYGLDSIVDDIKSSVLIPAINGEQYRKLGVEPPKGILMYGPPGFESLASHRNSNKSSEGGTNRIVTTLLTELDGFTSGSNSEQIIIVAVTNHPQKIDTAFLRPGRLDIHICIDLPDEKSRMQIIHGFMQKIPNEVTPEYLVHIAQISKGWSGSDLMGLCQRAAMVSIRTDRLFGKVTKAHLEESLNEMLKT</sequence>
<keyword evidence="6" id="KW-1185">Reference proteome</keyword>
<dbReference type="InterPro" id="IPR003593">
    <property type="entry name" value="AAA+_ATPase"/>
</dbReference>
<feature type="domain" description="AAA+ ATPase" evidence="4">
    <location>
        <begin position="58"/>
        <end position="183"/>
    </location>
</feature>
<accession>A0A2T9XZH3</accession>
<dbReference type="STRING" id="61424.A0A2T9XZH3"/>
<comment type="similarity">
    <text evidence="1">Belongs to the AAA ATPase family.</text>
</comment>